<accession>A0ABR2GGV3</accession>
<proteinExistence type="predicted"/>
<sequence>MDTNRRVRKAQQKATKRAPSREKRAVLLLLSLPLPFAIANTNVQTVGSFAHAPMRSNFTPLYTRFSIGMVWVVDLRDGAHLFAPTTVTATVRSGGRYMSMLLRFNKAVGRYRQGQTGKFQDPSVLGFENATLGVLDITFSSF</sequence>
<name>A0ABR2GGV3_9ROSI</name>
<organism evidence="1 2">
    <name type="scientific">Hibiscus sabdariffa</name>
    <name type="common">roselle</name>
    <dbReference type="NCBI Taxonomy" id="183260"/>
    <lineage>
        <taxon>Eukaryota</taxon>
        <taxon>Viridiplantae</taxon>
        <taxon>Streptophyta</taxon>
        <taxon>Embryophyta</taxon>
        <taxon>Tracheophyta</taxon>
        <taxon>Spermatophyta</taxon>
        <taxon>Magnoliopsida</taxon>
        <taxon>eudicotyledons</taxon>
        <taxon>Gunneridae</taxon>
        <taxon>Pentapetalae</taxon>
        <taxon>rosids</taxon>
        <taxon>malvids</taxon>
        <taxon>Malvales</taxon>
        <taxon>Malvaceae</taxon>
        <taxon>Malvoideae</taxon>
        <taxon>Hibiscus</taxon>
    </lineage>
</organism>
<dbReference type="Proteomes" id="UP001472677">
    <property type="component" value="Unassembled WGS sequence"/>
</dbReference>
<protein>
    <recommendedName>
        <fullName evidence="3">Dirigent protein</fullName>
    </recommendedName>
</protein>
<gene>
    <name evidence="1" type="ORF">V6N12_051956</name>
</gene>
<evidence type="ECO:0008006" key="3">
    <source>
        <dbReference type="Google" id="ProtNLM"/>
    </source>
</evidence>
<dbReference type="EMBL" id="JBBPBM010000001">
    <property type="protein sequence ID" value="KAK8602138.1"/>
    <property type="molecule type" value="Genomic_DNA"/>
</dbReference>
<keyword evidence="2" id="KW-1185">Reference proteome</keyword>
<comment type="caution">
    <text evidence="1">The sequence shown here is derived from an EMBL/GenBank/DDBJ whole genome shotgun (WGS) entry which is preliminary data.</text>
</comment>
<reference evidence="1 2" key="1">
    <citation type="journal article" date="2024" name="G3 (Bethesda)">
        <title>Genome assembly of Hibiscus sabdariffa L. provides insights into metabolisms of medicinal natural products.</title>
        <authorList>
            <person name="Kim T."/>
        </authorList>
    </citation>
    <scope>NUCLEOTIDE SEQUENCE [LARGE SCALE GENOMIC DNA]</scope>
    <source>
        <strain evidence="1">TK-2024</strain>
        <tissue evidence="1">Old leaves</tissue>
    </source>
</reference>
<evidence type="ECO:0000313" key="2">
    <source>
        <dbReference type="Proteomes" id="UP001472677"/>
    </source>
</evidence>
<evidence type="ECO:0000313" key="1">
    <source>
        <dbReference type="EMBL" id="KAK8602138.1"/>
    </source>
</evidence>